<dbReference type="Pfam" id="PF18962">
    <property type="entry name" value="Por_Secre_tail"/>
    <property type="match status" value="1"/>
</dbReference>
<evidence type="ECO:0000259" key="9">
    <source>
        <dbReference type="PROSITE" id="PS50035"/>
    </source>
</evidence>
<comment type="caution">
    <text evidence="10">The sequence shown here is derived from an EMBL/GenBank/DDBJ whole genome shotgun (WGS) entry which is preliminary data.</text>
</comment>
<dbReference type="SUPFAM" id="SSF56024">
    <property type="entry name" value="Phospholipase D/nuclease"/>
    <property type="match status" value="2"/>
</dbReference>
<comment type="catalytic activity">
    <reaction evidence="1">
        <text>a 1,2-diacyl-sn-glycero-3-phosphocholine + H2O = a 1,2-diacyl-sn-glycero-3-phosphate + choline + H(+)</text>
        <dbReference type="Rhea" id="RHEA:14445"/>
        <dbReference type="ChEBI" id="CHEBI:15354"/>
        <dbReference type="ChEBI" id="CHEBI:15377"/>
        <dbReference type="ChEBI" id="CHEBI:15378"/>
        <dbReference type="ChEBI" id="CHEBI:57643"/>
        <dbReference type="ChEBI" id="CHEBI:58608"/>
        <dbReference type="EC" id="3.1.4.4"/>
    </reaction>
</comment>
<feature type="signal peptide" evidence="8">
    <location>
        <begin position="1"/>
        <end position="20"/>
    </location>
</feature>
<dbReference type="SMART" id="SM00155">
    <property type="entry name" value="PLDc"/>
    <property type="match status" value="2"/>
</dbReference>
<dbReference type="EC" id="3.1.4.4" evidence="3"/>
<dbReference type="GO" id="GO:0004630">
    <property type="term" value="F:phospholipase D activity"/>
    <property type="evidence" value="ECO:0007669"/>
    <property type="project" value="UniProtKB-EC"/>
</dbReference>
<protein>
    <recommendedName>
        <fullName evidence="3">phospholipase D</fullName>
        <ecNumber evidence="3">3.1.4.4</ecNumber>
    </recommendedName>
</protein>
<name>A0A4Q9YY12_9FLAO</name>
<evidence type="ECO:0000256" key="1">
    <source>
        <dbReference type="ARBA" id="ARBA00000798"/>
    </source>
</evidence>
<evidence type="ECO:0000256" key="3">
    <source>
        <dbReference type="ARBA" id="ARBA00012027"/>
    </source>
</evidence>
<sequence>MMRHKNWLAIAFMAIGISLAYSQQTVKENDYTITYNKAKIDLQFDQSNAIITNAIDVNTQKPILVRKEGNGYVLDNLSPAEIIKVEYQTVTQKGTSEHTTYLASPSASSGEINVYFNHAVNTSYSQIQPAVNLGNTLDDMLISYINACQNTLDIAIYNSYSPSTVTGIAGAINAAYARGVQIRVIYDGSTSSAMIPLLNSGIPTLASPNNSSYGIMHNKFVIFDANSSDPNKPYVWTGSTNWTVVQIDGPDRNSVITIQDQALALGYKIEFEEMWGSSTATPDLVNSRFGPYKTDNTPHTYIIGGKTINSYFSPSDNVTSKIISAINSADSDINIATMVLTRTDISNAIISKYNGGLTNLNIVMDTQNPTGNQFETLKAALQTNHVVKFTNSGIMHHKFMVVDNFNSTSDPLVLLGSHNWSSSAENRNDENTLIVHDLNIANQYYQAFAYLYLDAGGVLTLANPEFTTREFKLYPNPTSGLITIDTQNAYALDNVTVSVHDVMGKNVYSNEFPSLVHENITIDSQAAGLYFVTIQSSGKTWHYKVIKE</sequence>
<proteinExistence type="inferred from homology"/>
<comment type="similarity">
    <text evidence="2">Belongs to the phospholipase D family.</text>
</comment>
<feature type="domain" description="PLD phosphodiesterase" evidence="9">
    <location>
        <begin position="391"/>
        <end position="424"/>
    </location>
</feature>
<evidence type="ECO:0000256" key="7">
    <source>
        <dbReference type="ARBA" id="ARBA00023098"/>
    </source>
</evidence>
<dbReference type="GO" id="GO:0016891">
    <property type="term" value="F:RNA endonuclease activity producing 5'-phosphomonoesters, hydrolytic mechanism"/>
    <property type="evidence" value="ECO:0007669"/>
    <property type="project" value="TreeGrafter"/>
</dbReference>
<accession>A0A4Q9YY12</accession>
<feature type="chain" id="PRO_5020608991" description="phospholipase D" evidence="8">
    <location>
        <begin position="21"/>
        <end position="548"/>
    </location>
</feature>
<dbReference type="InterPro" id="IPR051406">
    <property type="entry name" value="PLD_domain"/>
</dbReference>
<dbReference type="InterPro" id="IPR001736">
    <property type="entry name" value="PLipase_D/transphosphatidylase"/>
</dbReference>
<dbReference type="NCBIfam" id="TIGR04183">
    <property type="entry name" value="Por_Secre_tail"/>
    <property type="match status" value="1"/>
</dbReference>
<evidence type="ECO:0000256" key="2">
    <source>
        <dbReference type="ARBA" id="ARBA00008664"/>
    </source>
</evidence>
<dbReference type="Proteomes" id="UP000293300">
    <property type="component" value="Unassembled WGS sequence"/>
</dbReference>
<reference evidence="10 11" key="1">
    <citation type="submission" date="2019-02" db="EMBL/GenBank/DDBJ databases">
        <title>Flavobacterium sp. RD-2-33 isolated from forest soil.</title>
        <authorList>
            <person name="Chaudhary D.K."/>
        </authorList>
    </citation>
    <scope>NUCLEOTIDE SEQUENCE [LARGE SCALE GENOMIC DNA]</scope>
    <source>
        <strain evidence="10 11">RD-2-33</strain>
    </source>
</reference>
<organism evidence="10 11">
    <name type="scientific">Flavobacterium silvisoli</name>
    <dbReference type="NCBI Taxonomy" id="2529433"/>
    <lineage>
        <taxon>Bacteria</taxon>
        <taxon>Pseudomonadati</taxon>
        <taxon>Bacteroidota</taxon>
        <taxon>Flavobacteriia</taxon>
        <taxon>Flavobacteriales</taxon>
        <taxon>Flavobacteriaceae</taxon>
        <taxon>Flavobacterium</taxon>
    </lineage>
</organism>
<evidence type="ECO:0000256" key="6">
    <source>
        <dbReference type="ARBA" id="ARBA00022963"/>
    </source>
</evidence>
<evidence type="ECO:0000313" key="10">
    <source>
        <dbReference type="EMBL" id="TBX66987.1"/>
    </source>
</evidence>
<evidence type="ECO:0000256" key="4">
    <source>
        <dbReference type="ARBA" id="ARBA00022729"/>
    </source>
</evidence>
<keyword evidence="4 8" id="KW-0732">Signal</keyword>
<keyword evidence="7" id="KW-0443">Lipid metabolism</keyword>
<dbReference type="Pfam" id="PF13091">
    <property type="entry name" value="PLDc_2"/>
    <property type="match status" value="2"/>
</dbReference>
<dbReference type="EMBL" id="SJPE01000012">
    <property type="protein sequence ID" value="TBX66987.1"/>
    <property type="molecule type" value="Genomic_DNA"/>
</dbReference>
<evidence type="ECO:0000313" key="11">
    <source>
        <dbReference type="Proteomes" id="UP000293300"/>
    </source>
</evidence>
<dbReference type="InterPro" id="IPR026444">
    <property type="entry name" value="Secre_tail"/>
</dbReference>
<dbReference type="GO" id="GO:0016042">
    <property type="term" value="P:lipid catabolic process"/>
    <property type="evidence" value="ECO:0007669"/>
    <property type="project" value="UniProtKB-KW"/>
</dbReference>
<feature type="domain" description="PLD phosphodiesterase" evidence="9">
    <location>
        <begin position="212"/>
        <end position="246"/>
    </location>
</feature>
<dbReference type="PANTHER" id="PTHR43856:SF1">
    <property type="entry name" value="MITOCHONDRIAL CARDIOLIPIN HYDROLASE"/>
    <property type="match status" value="1"/>
</dbReference>
<keyword evidence="11" id="KW-1185">Reference proteome</keyword>
<evidence type="ECO:0000256" key="5">
    <source>
        <dbReference type="ARBA" id="ARBA00022801"/>
    </source>
</evidence>
<keyword evidence="5" id="KW-0378">Hydrolase</keyword>
<dbReference type="PROSITE" id="PS50035">
    <property type="entry name" value="PLD"/>
    <property type="match status" value="2"/>
</dbReference>
<dbReference type="RefSeq" id="WP_131476475.1">
    <property type="nucleotide sequence ID" value="NZ_SJPE01000012.1"/>
</dbReference>
<dbReference type="GO" id="GO:0006793">
    <property type="term" value="P:phosphorus metabolic process"/>
    <property type="evidence" value="ECO:0007669"/>
    <property type="project" value="UniProtKB-ARBA"/>
</dbReference>
<dbReference type="InterPro" id="IPR025202">
    <property type="entry name" value="PLD-like_dom"/>
</dbReference>
<dbReference type="AlphaFoldDB" id="A0A4Q9YY12"/>
<keyword evidence="6" id="KW-0442">Lipid degradation</keyword>
<dbReference type="Gene3D" id="3.30.870.10">
    <property type="entry name" value="Endonuclease Chain A"/>
    <property type="match status" value="2"/>
</dbReference>
<evidence type="ECO:0000256" key="8">
    <source>
        <dbReference type="SAM" id="SignalP"/>
    </source>
</evidence>
<gene>
    <name evidence="10" type="ORF">EZL74_10020</name>
</gene>
<dbReference type="PANTHER" id="PTHR43856">
    <property type="entry name" value="CARDIOLIPIN HYDROLASE"/>
    <property type="match status" value="1"/>
</dbReference>